<dbReference type="InterPro" id="IPR016024">
    <property type="entry name" value="ARM-type_fold"/>
</dbReference>
<proteinExistence type="predicted"/>
<protein>
    <recommendedName>
        <fullName evidence="5">Pre-rRNA-processing protein RIX1 N-terminal domain-containing protein</fullName>
    </recommendedName>
</protein>
<accession>A0A812QGV0</accession>
<comment type="caution">
    <text evidence="3">The sequence shown here is derived from an EMBL/GenBank/DDBJ whole genome shotgun (WGS) entry which is preliminary data.</text>
</comment>
<feature type="non-terminal residue" evidence="3">
    <location>
        <position position="584"/>
    </location>
</feature>
<sequence>MRSSPDWPCVRWARCLCALAVASIAHQGTKEDRAEKQAWTRRVIPQLRVVLEAHPKSFQVQQLVAEGCCLLLRHGHGNLGGLSALWPLLWPLVVHPRQQVATAASLALCRLTWFLRAGDSQGESQVPTAERAMQTACAEILGAKISSIFTNSVAPRLTDPAIHSASLQCVRLLELLRALVLYSRSRPSEASGRRERREADEALIVLPQAKILATVELLLTSLTRETSVASQVLSASSPTGQLVTKALDLLTALLDVCGTAALVFSAQLRRFLELLSDWSPKNHIGHSKVVLSFVLSLERTAPAILLRKPLLNRLCLYAMEAMQHEIGLTGRTASQSARTSRKRKAEVLEDAADFCQPLFPVACQALARLVERGAALLEQQLVASICEQVVHTVWHGALRAPSTVTGKELDRCLVFKQICRSPEAVLGLLEVIEVLVEPRQLGSKPLAPSLLNAFAAILSTLQGAFERHVLQKPNDDAMTAGVRTKLAQLADTIRLDQFPRPAESKGISISWPDASAPESPKLLPSAEPFGATPRSHRETTKEAKRSLTTPEKLPTKAPDAEEPMEVDAAETSADAPAATATPEV</sequence>
<feature type="compositionally biased region" description="Basic and acidic residues" evidence="1">
    <location>
        <begin position="535"/>
        <end position="545"/>
    </location>
</feature>
<feature type="region of interest" description="Disordered" evidence="1">
    <location>
        <begin position="503"/>
        <end position="584"/>
    </location>
</feature>
<feature type="compositionally biased region" description="Low complexity" evidence="1">
    <location>
        <begin position="569"/>
        <end position="584"/>
    </location>
</feature>
<keyword evidence="2" id="KW-0732">Signal</keyword>
<dbReference type="AlphaFoldDB" id="A0A812QGV0"/>
<keyword evidence="4" id="KW-1185">Reference proteome</keyword>
<dbReference type="SUPFAM" id="SSF48371">
    <property type="entry name" value="ARM repeat"/>
    <property type="match status" value="1"/>
</dbReference>
<feature type="chain" id="PRO_5032351819" description="Pre-rRNA-processing protein RIX1 N-terminal domain-containing protein" evidence="2">
    <location>
        <begin position="26"/>
        <end position="584"/>
    </location>
</feature>
<evidence type="ECO:0000313" key="3">
    <source>
        <dbReference type="EMBL" id="CAE7371328.1"/>
    </source>
</evidence>
<evidence type="ECO:0000256" key="2">
    <source>
        <dbReference type="SAM" id="SignalP"/>
    </source>
</evidence>
<name>A0A812QGV0_9DINO</name>
<evidence type="ECO:0000256" key="1">
    <source>
        <dbReference type="SAM" id="MobiDB-lite"/>
    </source>
</evidence>
<reference evidence="3" key="1">
    <citation type="submission" date="2021-02" db="EMBL/GenBank/DDBJ databases">
        <authorList>
            <person name="Dougan E. K."/>
            <person name="Rhodes N."/>
            <person name="Thang M."/>
            <person name="Chan C."/>
        </authorList>
    </citation>
    <scope>NUCLEOTIDE SEQUENCE</scope>
</reference>
<dbReference type="EMBL" id="CAJNJA010015949">
    <property type="protein sequence ID" value="CAE7371328.1"/>
    <property type="molecule type" value="Genomic_DNA"/>
</dbReference>
<dbReference type="Proteomes" id="UP000601435">
    <property type="component" value="Unassembled WGS sequence"/>
</dbReference>
<gene>
    <name evidence="3" type="ORF">SNEC2469_LOCUS9978</name>
</gene>
<feature type="signal peptide" evidence="2">
    <location>
        <begin position="1"/>
        <end position="25"/>
    </location>
</feature>
<organism evidence="3 4">
    <name type="scientific">Symbiodinium necroappetens</name>
    <dbReference type="NCBI Taxonomy" id="1628268"/>
    <lineage>
        <taxon>Eukaryota</taxon>
        <taxon>Sar</taxon>
        <taxon>Alveolata</taxon>
        <taxon>Dinophyceae</taxon>
        <taxon>Suessiales</taxon>
        <taxon>Symbiodiniaceae</taxon>
        <taxon>Symbiodinium</taxon>
    </lineage>
</organism>
<dbReference type="OrthoDB" id="10414713at2759"/>
<evidence type="ECO:0008006" key="5">
    <source>
        <dbReference type="Google" id="ProtNLM"/>
    </source>
</evidence>
<evidence type="ECO:0000313" key="4">
    <source>
        <dbReference type="Proteomes" id="UP000601435"/>
    </source>
</evidence>